<dbReference type="SUPFAM" id="SSF54292">
    <property type="entry name" value="2Fe-2S ferredoxin-like"/>
    <property type="match status" value="1"/>
</dbReference>
<dbReference type="EMBL" id="QJJK01000002">
    <property type="protein sequence ID" value="PXW63525.1"/>
    <property type="molecule type" value="Genomic_DNA"/>
</dbReference>
<dbReference type="InterPro" id="IPR036010">
    <property type="entry name" value="2Fe-2S_ferredoxin-like_sf"/>
</dbReference>
<keyword evidence="3" id="KW-1185">Reference proteome</keyword>
<name>A0A2V3UH28_9HYPH</name>
<comment type="caution">
    <text evidence="2">The sequence shown here is derived from an EMBL/GenBank/DDBJ whole genome shotgun (WGS) entry which is preliminary data.</text>
</comment>
<dbReference type="GO" id="GO:0016491">
    <property type="term" value="F:oxidoreductase activity"/>
    <property type="evidence" value="ECO:0007669"/>
    <property type="project" value="UniProtKB-KW"/>
</dbReference>
<dbReference type="GO" id="GO:0051536">
    <property type="term" value="F:iron-sulfur cluster binding"/>
    <property type="evidence" value="ECO:0007669"/>
    <property type="project" value="InterPro"/>
</dbReference>
<dbReference type="Pfam" id="PF13510">
    <property type="entry name" value="Fer2_4"/>
    <property type="match status" value="1"/>
</dbReference>
<reference evidence="2 3" key="1">
    <citation type="submission" date="2018-05" db="EMBL/GenBank/DDBJ databases">
        <title>Genomic Encyclopedia of Type Strains, Phase IV (KMG-IV): sequencing the most valuable type-strain genomes for metagenomic binning, comparative biology and taxonomic classification.</title>
        <authorList>
            <person name="Goeker M."/>
        </authorList>
    </citation>
    <scope>NUCLEOTIDE SEQUENCE [LARGE SCALE GENOMIC DNA]</scope>
    <source>
        <strain evidence="2 3">DSM 6462</strain>
    </source>
</reference>
<dbReference type="Gene3D" id="3.10.20.440">
    <property type="entry name" value="2Fe-2S iron-sulphur cluster binding domain, sarcosine oxidase, alpha subunit, N-terminal domain"/>
    <property type="match status" value="1"/>
</dbReference>
<protein>
    <submittedName>
        <fullName evidence="2">2Fe-2S iron-sulfur cluster protein</fullName>
    </submittedName>
</protein>
<keyword evidence="1" id="KW-0560">Oxidoreductase</keyword>
<sequence length="115" mass="12552">MEHGTDKMGTSPGQLHRLCRRRTPDVTFSFDGVAMHAQEGDSLLCAITTLASHLRVHEFDGRPRAGFCGMGVCQDCWVWIEGGHRVRACTTQVREGLRVTTRGPLLPGMGAETSA</sequence>
<evidence type="ECO:0000313" key="2">
    <source>
        <dbReference type="EMBL" id="PXW63525.1"/>
    </source>
</evidence>
<gene>
    <name evidence="2" type="ORF">C7450_102441</name>
</gene>
<dbReference type="Proteomes" id="UP000248021">
    <property type="component" value="Unassembled WGS sequence"/>
</dbReference>
<dbReference type="AlphaFoldDB" id="A0A2V3UH28"/>
<accession>A0A2V3UH28</accession>
<evidence type="ECO:0000313" key="3">
    <source>
        <dbReference type="Proteomes" id="UP000248021"/>
    </source>
</evidence>
<dbReference type="RefSeq" id="WP_281064260.1">
    <property type="nucleotide sequence ID" value="NZ_CAKNFN010000005.1"/>
</dbReference>
<evidence type="ECO:0000256" key="1">
    <source>
        <dbReference type="ARBA" id="ARBA00023002"/>
    </source>
</evidence>
<organism evidence="2 3">
    <name type="scientific">Chelatococcus asaccharovorans</name>
    <dbReference type="NCBI Taxonomy" id="28210"/>
    <lineage>
        <taxon>Bacteria</taxon>
        <taxon>Pseudomonadati</taxon>
        <taxon>Pseudomonadota</taxon>
        <taxon>Alphaproteobacteria</taxon>
        <taxon>Hyphomicrobiales</taxon>
        <taxon>Chelatococcaceae</taxon>
        <taxon>Chelatococcus</taxon>
    </lineage>
</organism>
<proteinExistence type="predicted"/>
<dbReference type="InterPro" id="IPR042204">
    <property type="entry name" value="2Fe-2S-bd_N"/>
</dbReference>